<evidence type="ECO:0000313" key="4">
    <source>
        <dbReference type="Ensembl" id="ENSACAP00000020628.2"/>
    </source>
</evidence>
<reference evidence="4 5" key="1">
    <citation type="submission" date="2009-12" db="EMBL/GenBank/DDBJ databases">
        <title>The Genome Sequence of Anolis carolinensis (Green Anole Lizard).</title>
        <authorList>
            <consortium name="The Genome Sequencing Platform"/>
            <person name="Di Palma F."/>
            <person name="Alfoldi J."/>
            <person name="Heiman D."/>
            <person name="Young S."/>
            <person name="Grabherr M."/>
            <person name="Johnson J."/>
            <person name="Lander E.S."/>
            <person name="Lindblad-Toh K."/>
        </authorList>
    </citation>
    <scope>NUCLEOTIDE SEQUENCE [LARGE SCALE GENOMIC DNA]</scope>
    <source>
        <strain evidence="4 5">JBL SC #1</strain>
    </source>
</reference>
<dbReference type="STRING" id="28377.ENSACAP00000020628"/>
<dbReference type="AlphaFoldDB" id="G1KY53"/>
<dbReference type="SUPFAM" id="SSF81606">
    <property type="entry name" value="PP2C-like"/>
    <property type="match status" value="2"/>
</dbReference>
<dbReference type="Pfam" id="PF00481">
    <property type="entry name" value="PP2C"/>
    <property type="match status" value="1"/>
</dbReference>
<dbReference type="Gene3D" id="3.60.40.10">
    <property type="entry name" value="PPM-type phosphatase domain"/>
    <property type="match status" value="2"/>
</dbReference>
<dbReference type="Ensembl" id="ENSACAT00000026282.2">
    <property type="protein sequence ID" value="ENSACAP00000020628.2"/>
    <property type="gene ID" value="ENSACAG00000000016.4"/>
</dbReference>
<feature type="compositionally biased region" description="Basic and acidic residues" evidence="2">
    <location>
        <begin position="297"/>
        <end position="307"/>
    </location>
</feature>
<dbReference type="GeneTree" id="ENSGT00390000017863"/>
<gene>
    <name evidence="4" type="primary">pp2d1</name>
</gene>
<dbReference type="PANTHER" id="PTHR13832">
    <property type="entry name" value="PROTEIN PHOSPHATASE 2C"/>
    <property type="match status" value="1"/>
</dbReference>
<feature type="compositionally biased region" description="Polar residues" evidence="2">
    <location>
        <begin position="563"/>
        <end position="575"/>
    </location>
</feature>
<feature type="compositionally biased region" description="Low complexity" evidence="2">
    <location>
        <begin position="870"/>
        <end position="882"/>
    </location>
</feature>
<feature type="compositionally biased region" description="Basic and acidic residues" evidence="2">
    <location>
        <begin position="530"/>
        <end position="556"/>
    </location>
</feature>
<protein>
    <recommendedName>
        <fullName evidence="3">PPM-type phosphatase domain-containing protein</fullName>
    </recommendedName>
</protein>
<feature type="compositionally biased region" description="Basic and acidic residues" evidence="2">
    <location>
        <begin position="609"/>
        <end position="618"/>
    </location>
</feature>
<feature type="compositionally biased region" description="Basic and acidic residues" evidence="2">
    <location>
        <begin position="417"/>
        <end position="474"/>
    </location>
</feature>
<evidence type="ECO:0000256" key="2">
    <source>
        <dbReference type="SAM" id="MobiDB-lite"/>
    </source>
</evidence>
<evidence type="ECO:0000259" key="3">
    <source>
        <dbReference type="PROSITE" id="PS51746"/>
    </source>
</evidence>
<dbReference type="eggNOG" id="KOG0698">
    <property type="taxonomic scope" value="Eukaryota"/>
</dbReference>
<feature type="region of interest" description="Disordered" evidence="2">
    <location>
        <begin position="862"/>
        <end position="915"/>
    </location>
</feature>
<dbReference type="GO" id="GO:0005634">
    <property type="term" value="C:nucleus"/>
    <property type="evidence" value="ECO:0000318"/>
    <property type="project" value="GO_Central"/>
</dbReference>
<feature type="compositionally biased region" description="Basic and acidic residues" evidence="2">
    <location>
        <begin position="348"/>
        <end position="362"/>
    </location>
</feature>
<feature type="region of interest" description="Disordered" evidence="2">
    <location>
        <begin position="295"/>
        <end position="583"/>
    </location>
</feature>
<dbReference type="GO" id="GO:0043409">
    <property type="term" value="P:negative regulation of MAPK cascade"/>
    <property type="evidence" value="ECO:0000318"/>
    <property type="project" value="GO_Central"/>
</dbReference>
<dbReference type="GeneID" id="103279142"/>
<dbReference type="Proteomes" id="UP000001646">
    <property type="component" value="Chromosome 6"/>
</dbReference>
<keyword evidence="5" id="KW-1185">Reference proteome</keyword>
<evidence type="ECO:0000256" key="1">
    <source>
        <dbReference type="ARBA" id="ARBA00006702"/>
    </source>
</evidence>
<dbReference type="SMART" id="SM00332">
    <property type="entry name" value="PP2Cc"/>
    <property type="match status" value="1"/>
</dbReference>
<dbReference type="PROSITE" id="PS51746">
    <property type="entry name" value="PPM_2"/>
    <property type="match status" value="1"/>
</dbReference>
<dbReference type="CDD" id="cd00143">
    <property type="entry name" value="PP2Cc"/>
    <property type="match status" value="1"/>
</dbReference>
<dbReference type="HOGENOM" id="CLU_023323_0_0_1"/>
<accession>G1KY53</accession>
<reference evidence="4" key="2">
    <citation type="submission" date="2025-08" db="UniProtKB">
        <authorList>
            <consortium name="Ensembl"/>
        </authorList>
    </citation>
    <scope>IDENTIFICATION</scope>
</reference>
<dbReference type="Bgee" id="ENSACAG00000000016">
    <property type="expression patterns" value="Expressed in lung and 10 other cell types or tissues"/>
</dbReference>
<dbReference type="InterPro" id="IPR001932">
    <property type="entry name" value="PPM-type_phosphatase-like_dom"/>
</dbReference>
<reference evidence="4" key="3">
    <citation type="submission" date="2025-09" db="UniProtKB">
        <authorList>
            <consortium name="Ensembl"/>
        </authorList>
    </citation>
    <scope>IDENTIFICATION</scope>
</reference>
<dbReference type="GO" id="GO:0005737">
    <property type="term" value="C:cytoplasm"/>
    <property type="evidence" value="ECO:0000318"/>
    <property type="project" value="GO_Central"/>
</dbReference>
<dbReference type="InParanoid" id="G1KY53"/>
<dbReference type="GO" id="GO:0007165">
    <property type="term" value="P:signal transduction"/>
    <property type="evidence" value="ECO:0000318"/>
    <property type="project" value="GO_Central"/>
</dbReference>
<sequence length="967" mass="110887">MSYKSGSQKPKSYKAEDSAEVVNIDFRKVSDLDITVRCSICNEPVHISHLFHHKKAHQAQAVLGYRRPWIDPIDIKKTNLQRDQLILRMRKIAKYPERQIEKICCSYDFLKETLKNAPYFCIKSVAESSVQSKVISNPLIKAIAICQDKNAIWHQHLEDVFVVIDNYGNRKDTCFLGLFDGANGISAAQTTSAEFPLLLLDQLSHGDSAYELSQAERKVLNSFCTIFRADYKLRELIFTARRVKSPKTHEWIHRAYAKAFWRMDRLLRLGRNETSRVRWSSCTAVTCLVETISNKNQKQDEEGEKSSETLSHGKQPNDTEQEEELSERIKGAKRKSNIVEETGSTTEQQREELIESRNEEKQVSIQEEEELPKEMSRANSSIEHGMGNIIENQRNEPLGNTNGKKEENIVQQEEELSERIHGAEKKSSREEEIRSTTEQQSEKPIERKNEEEEQIQREEKELSKEMSRENRKSNTEQGLGEIEMQREEPPENMNDKKEKNMQKKEELSERITGAKTKSNTGQGKGSITDYQREEPNERMIEDAENHSVVKQEKELPENIIKGNRTSNMQQETGSSIMEKPRMESTEGINATKKEEDFIPQEEEQQTELTVREEEKGTIDELQEEPWEINKQMTKAEVEHSINHKDEIQEVNPLENIQSSDEPSVGVMHIANIGNVHAVLCKNGESYWLTKEHTTYCRKEKIRVIRNDGNISSNEPKGLIEGLTKNTRALGHHGNPQLKETVIPVPHTISFPVDDSCQFLILATNGLWEVLDRGEVVQLTLTMFSAYLQRYHHQQQRKRRRMSKVSKFSLRGMEDEFHLWYSNQDFFKDRDKNLSQNNVPLPPIKSVTGEKTPIQSKVFIMNSEDEESESSLEPPSIRLSSSEDTAERLGSPVGSGAPSTKHDDKSDESSQISEDLEGNSRTFYDLAAKYVSKHLVSAALKAGSRDNITVLVVLLNGCDKIPTYFYNL</sequence>
<feature type="region of interest" description="Disordered" evidence="2">
    <location>
        <begin position="596"/>
        <end position="618"/>
    </location>
</feature>
<feature type="compositionally biased region" description="Polar residues" evidence="2">
    <location>
        <begin position="308"/>
        <end position="318"/>
    </location>
</feature>
<feature type="compositionally biased region" description="Basic and acidic residues" evidence="2">
    <location>
        <begin position="483"/>
        <end position="509"/>
    </location>
</feature>
<dbReference type="InterPro" id="IPR036457">
    <property type="entry name" value="PPM-type-like_dom_sf"/>
</dbReference>
<name>G1KY53_ANOCA</name>
<dbReference type="GO" id="GO:0004722">
    <property type="term" value="F:protein serine/threonine phosphatase activity"/>
    <property type="evidence" value="ECO:0000318"/>
    <property type="project" value="GO_Central"/>
</dbReference>
<dbReference type="InterPro" id="IPR015655">
    <property type="entry name" value="PP2C"/>
</dbReference>
<dbReference type="CTD" id="151649"/>
<feature type="domain" description="PPM-type phosphatase" evidence="3">
    <location>
        <begin position="142"/>
        <end position="954"/>
    </location>
</feature>
<dbReference type="OrthoDB" id="343114at2759"/>
<dbReference type="PANTHER" id="PTHR13832:SF837">
    <property type="entry name" value="PROTEIN PHOSPHATASE 2C-LIKE DOMAIN-CONTAINING PROTEIN 1"/>
    <property type="match status" value="1"/>
</dbReference>
<comment type="similarity">
    <text evidence="1">Belongs to the PP2C family.</text>
</comment>
<organism evidence="4 5">
    <name type="scientific">Anolis carolinensis</name>
    <name type="common">Green anole</name>
    <name type="synonym">American chameleon</name>
    <dbReference type="NCBI Taxonomy" id="28377"/>
    <lineage>
        <taxon>Eukaryota</taxon>
        <taxon>Metazoa</taxon>
        <taxon>Chordata</taxon>
        <taxon>Craniata</taxon>
        <taxon>Vertebrata</taxon>
        <taxon>Euteleostomi</taxon>
        <taxon>Lepidosauria</taxon>
        <taxon>Squamata</taxon>
        <taxon>Bifurcata</taxon>
        <taxon>Unidentata</taxon>
        <taxon>Episquamata</taxon>
        <taxon>Toxicofera</taxon>
        <taxon>Iguania</taxon>
        <taxon>Dactyloidae</taxon>
        <taxon>Anolis</taxon>
    </lineage>
</organism>
<evidence type="ECO:0000313" key="5">
    <source>
        <dbReference type="Proteomes" id="UP000001646"/>
    </source>
</evidence>
<proteinExistence type="inferred from homology"/>